<feature type="region of interest" description="Disordered" evidence="15">
    <location>
        <begin position="880"/>
        <end position="916"/>
    </location>
</feature>
<evidence type="ECO:0000256" key="4">
    <source>
        <dbReference type="ARBA" id="ARBA00017829"/>
    </source>
</evidence>
<dbReference type="InterPro" id="IPR032675">
    <property type="entry name" value="LRR_dom_sf"/>
</dbReference>
<keyword evidence="9" id="KW-0802">TPR repeat</keyword>
<feature type="region of interest" description="Disordered" evidence="15">
    <location>
        <begin position="487"/>
        <end position="561"/>
    </location>
</feature>
<dbReference type="Proteomes" id="UP001187531">
    <property type="component" value="Unassembled WGS sequence"/>
</dbReference>
<organism evidence="16 17">
    <name type="scientific">Artemia franciscana</name>
    <name type="common">Brine shrimp</name>
    <name type="synonym">Artemia sanfranciscana</name>
    <dbReference type="NCBI Taxonomy" id="6661"/>
    <lineage>
        <taxon>Eukaryota</taxon>
        <taxon>Metazoa</taxon>
        <taxon>Ecdysozoa</taxon>
        <taxon>Arthropoda</taxon>
        <taxon>Crustacea</taxon>
        <taxon>Branchiopoda</taxon>
        <taxon>Anostraca</taxon>
        <taxon>Artemiidae</taxon>
        <taxon>Artemia</taxon>
    </lineage>
</organism>
<dbReference type="GO" id="GO:0043596">
    <property type="term" value="C:nuclear replication fork"/>
    <property type="evidence" value="ECO:0007669"/>
    <property type="project" value="TreeGrafter"/>
</dbReference>
<keyword evidence="7" id="KW-0677">Repeat</keyword>
<evidence type="ECO:0000256" key="13">
    <source>
        <dbReference type="ARBA" id="ARBA00023242"/>
    </source>
</evidence>
<feature type="compositionally biased region" description="Polar residues" evidence="15">
    <location>
        <begin position="880"/>
        <end position="904"/>
    </location>
</feature>
<evidence type="ECO:0000256" key="6">
    <source>
        <dbReference type="ARBA" id="ARBA00022614"/>
    </source>
</evidence>
<keyword evidence="12" id="KW-0234">DNA repair</keyword>
<dbReference type="InterPro" id="IPR002110">
    <property type="entry name" value="Ankyrin_rpt"/>
</dbReference>
<dbReference type="Gene3D" id="1.25.40.10">
    <property type="entry name" value="Tetratricopeptide repeat domain"/>
    <property type="match status" value="2"/>
</dbReference>
<keyword evidence="17" id="KW-1185">Reference proteome</keyword>
<dbReference type="Pfam" id="PF12796">
    <property type="entry name" value="Ank_2"/>
    <property type="match status" value="1"/>
</dbReference>
<dbReference type="SMART" id="SM00028">
    <property type="entry name" value="TPR"/>
    <property type="match status" value="5"/>
</dbReference>
<dbReference type="SUPFAM" id="SSF48452">
    <property type="entry name" value="TPR-like"/>
    <property type="match status" value="2"/>
</dbReference>
<evidence type="ECO:0000256" key="5">
    <source>
        <dbReference type="ARBA" id="ARBA00022454"/>
    </source>
</evidence>
<dbReference type="InterPro" id="IPR019734">
    <property type="entry name" value="TPR_rpt"/>
</dbReference>
<sequence>MNKKYAKEISSLMRDRAGFLKQNKFKLAAEVCNLLGQRFRQIREFEDALKYHLEERELSEISADTLSMAIAERNIGEVYLEQEKFEDALKHHKRYNDEAKASGDRLEMARATFTLGRTYHQWANVESNLPKLEVNRLLGLAEQYFKQSMEITEICRRRGGKDVEIDSMTGRAVMNIGLVCETKNDIESAVENFKKALQIFLRYENSESKEIQEDLWRCFRNLAGTFEKLHQYEEALNFIKKAATSSEKLNNIDDLIDDYLFACRCHFRCGEFRIPKKLLLKSRLLAKELGLIEKITEIENTLKKVIKIRSLQSFIEENDDPLLLPKKYEDLGDALVSPEITAYRKGVEAYRECLKIHLDSGIEPTNPLLGPIYVSIADTYKDLGELEKVVEFYKKEIHCYLDDEKETARSYLAIADVEAELGKDVEHVCKSYMTAYNKAVVAERFKLAKHILYCRTEYVRNSAPDKIAEVENDYRQFCQAYDFNENEIEDPDTDSRHSQSQISEPPSSDIDFSDLSSEEGEETKPEDVEENAYHSRGRGLRTRRTYLSTMSKKDERGETPLHKAAREGNIKKVKTLVMAGADINAYDNGGWTPLHEAALGGNIEVVDYLLKHGADMSKTGVEVFKYVTEGMSPLHDAALEGHIDVMKLMIKKGANILAKTEKGETPLDYFRNCRLRKEESDDFDNYTRQEMMDFEEELLKDMIKGGYKALSRSLCRADVSAVVAEGEDYEVKTVPDDVIEYDDSDQEENCECSEGGPCAQHRHVPNLSQKMACEEYASAIKQVRSSAMMNESAKRTRVYPSPVKDITRLSPINERKRSTSFDRESARPVKRVFEERELTSSQLRKGFLPDVIPLSAESEFSFAPKRPIQPKINRVLERAASTSFKHSTQRNSDSSLGRSNLQGESRQRHQIGGSSSSRFVDAFREDRVSSPKKTPDLPRPVAVLNVIVQIEGKKLLIPIMDASATIGWLAEESSKRFSCSDPAQRRPVISLEKGGGISLSEEDLVTIVVKDGEFLTGIPLRWCSVQPSQKYKDFCASQKSFTYSSIKKAMEELEQTNILRIKGSSLKPNILLPAVKAIELYSTVAEIDFSGHQLGDENFQVLVSAFQNMPNLRRLNFQSSGLTVFGLKFFATQLQQSLSLSAVPLLQNLEYLNLSSNHFGDIFGDILASILGHLDELDTLAVENCHLTAKLFEKAANLESAIPRSNVKRWLIGYNKWGKAGLEKWTKILKGKHLQALSLSGLCTDPASAESCKEEAVCGSLLTIFSGMAQVPLEELDLSECGIHSPQGISSISRLLVRAKYLKILRLEKNQDLSYTDISVLLKGICQWKLPVEQLSLSGCENLFPFMLFSEAPDGRNPLSSIMDEGLRAMFELLEKLYRVESFVRFEFTLHPKVPESWAGFIKGMWVAAKGNQGRVTQGERSRVIMTCLKP</sequence>
<feature type="compositionally biased region" description="Basic residues" evidence="15">
    <location>
        <begin position="535"/>
        <end position="544"/>
    </location>
</feature>
<dbReference type="InterPro" id="IPR036770">
    <property type="entry name" value="Ankyrin_rpt-contain_sf"/>
</dbReference>
<evidence type="ECO:0000256" key="3">
    <source>
        <dbReference type="ARBA" id="ARBA00010999"/>
    </source>
</evidence>
<dbReference type="PROSITE" id="PS50088">
    <property type="entry name" value="ANK_REPEAT"/>
    <property type="match status" value="3"/>
</dbReference>
<dbReference type="Gene3D" id="3.80.10.10">
    <property type="entry name" value="Ribonuclease Inhibitor"/>
    <property type="match status" value="1"/>
</dbReference>
<evidence type="ECO:0000256" key="11">
    <source>
        <dbReference type="ARBA" id="ARBA00023043"/>
    </source>
</evidence>
<comment type="similarity">
    <text evidence="3">Belongs to the Tonsoku family.</text>
</comment>
<dbReference type="PANTHER" id="PTHR46358:SF1">
    <property type="entry name" value="TONSOKU-LIKE PROTEIN"/>
    <property type="match status" value="1"/>
</dbReference>
<dbReference type="SUPFAM" id="SSF48403">
    <property type="entry name" value="Ankyrin repeat"/>
    <property type="match status" value="1"/>
</dbReference>
<evidence type="ECO:0000256" key="1">
    <source>
        <dbReference type="ARBA" id="ARBA00004123"/>
    </source>
</evidence>
<comment type="subcellular location">
    <subcellularLocation>
        <location evidence="2">Chromosome</location>
    </subcellularLocation>
    <subcellularLocation>
        <location evidence="1">Nucleus</location>
    </subcellularLocation>
</comment>
<dbReference type="InterPro" id="IPR011990">
    <property type="entry name" value="TPR-like_helical_dom_sf"/>
</dbReference>
<dbReference type="InterPro" id="IPR052311">
    <property type="entry name" value="MMS22L-TONSL_complex_comp"/>
</dbReference>
<dbReference type="PANTHER" id="PTHR46358">
    <property type="entry name" value="TONSOKU-LIKE PROTEIN"/>
    <property type="match status" value="1"/>
</dbReference>
<evidence type="ECO:0000256" key="2">
    <source>
        <dbReference type="ARBA" id="ARBA00004286"/>
    </source>
</evidence>
<keyword evidence="5" id="KW-0158">Chromosome</keyword>
<evidence type="ECO:0000256" key="7">
    <source>
        <dbReference type="ARBA" id="ARBA00022737"/>
    </source>
</evidence>
<dbReference type="SMART" id="SM00248">
    <property type="entry name" value="ANK"/>
    <property type="match status" value="3"/>
</dbReference>
<evidence type="ECO:0000256" key="8">
    <source>
        <dbReference type="ARBA" id="ARBA00022763"/>
    </source>
</evidence>
<name>A0AA88IH83_ARTSF</name>
<evidence type="ECO:0000313" key="17">
    <source>
        <dbReference type="Proteomes" id="UP001187531"/>
    </source>
</evidence>
<dbReference type="EMBL" id="JAVRJZ010000001">
    <property type="protein sequence ID" value="KAK2727269.1"/>
    <property type="molecule type" value="Genomic_DNA"/>
</dbReference>
<comment type="caution">
    <text evidence="16">The sequence shown here is derived from an EMBL/GenBank/DDBJ whole genome shotgun (WGS) entry which is preliminary data.</text>
</comment>
<accession>A0AA88IH83</accession>
<dbReference type="InterPro" id="IPR001611">
    <property type="entry name" value="Leu-rich_rpt"/>
</dbReference>
<dbReference type="SUPFAM" id="SSF52047">
    <property type="entry name" value="RNI-like"/>
    <property type="match status" value="1"/>
</dbReference>
<evidence type="ECO:0000256" key="14">
    <source>
        <dbReference type="PROSITE-ProRule" id="PRU00023"/>
    </source>
</evidence>
<dbReference type="Gene3D" id="1.25.40.20">
    <property type="entry name" value="Ankyrin repeat-containing domain"/>
    <property type="match status" value="1"/>
</dbReference>
<evidence type="ECO:0000256" key="12">
    <source>
        <dbReference type="ARBA" id="ARBA00023204"/>
    </source>
</evidence>
<gene>
    <name evidence="16" type="ORF">QYM36_007944</name>
</gene>
<feature type="repeat" description="ANK" evidence="14">
    <location>
        <begin position="589"/>
        <end position="621"/>
    </location>
</feature>
<proteinExistence type="inferred from homology"/>
<dbReference type="PROSITE" id="PS50297">
    <property type="entry name" value="ANK_REP_REGION"/>
    <property type="match status" value="3"/>
</dbReference>
<evidence type="ECO:0000256" key="9">
    <source>
        <dbReference type="ARBA" id="ARBA00022803"/>
    </source>
</evidence>
<dbReference type="GO" id="GO:0031297">
    <property type="term" value="P:replication fork processing"/>
    <property type="evidence" value="ECO:0007669"/>
    <property type="project" value="TreeGrafter"/>
</dbReference>
<keyword evidence="6" id="KW-0433">Leucine-rich repeat</keyword>
<evidence type="ECO:0000256" key="15">
    <source>
        <dbReference type="SAM" id="MobiDB-lite"/>
    </source>
</evidence>
<dbReference type="Pfam" id="PF13857">
    <property type="entry name" value="Ank_5"/>
    <property type="match status" value="1"/>
</dbReference>
<evidence type="ECO:0000313" key="16">
    <source>
        <dbReference type="EMBL" id="KAK2727269.1"/>
    </source>
</evidence>
<keyword evidence="13" id="KW-0539">Nucleus</keyword>
<feature type="compositionally biased region" description="Basic and acidic residues" evidence="15">
    <location>
        <begin position="551"/>
        <end position="561"/>
    </location>
</feature>
<dbReference type="PROSITE" id="PS51450">
    <property type="entry name" value="LRR"/>
    <property type="match status" value="1"/>
</dbReference>
<feature type="repeat" description="ANK" evidence="14">
    <location>
        <begin position="629"/>
        <end position="661"/>
    </location>
</feature>
<dbReference type="GO" id="GO:0000724">
    <property type="term" value="P:double-strand break repair via homologous recombination"/>
    <property type="evidence" value="ECO:0007669"/>
    <property type="project" value="TreeGrafter"/>
</dbReference>
<dbReference type="PRINTS" id="PR01415">
    <property type="entry name" value="ANKYRIN"/>
</dbReference>
<keyword evidence="10" id="KW-0156">Chromatin regulator</keyword>
<keyword evidence="8" id="KW-0227">DNA damage</keyword>
<protein>
    <recommendedName>
        <fullName evidence="4">Tonsoku-like protein</fullName>
    </recommendedName>
</protein>
<feature type="repeat" description="ANK" evidence="14">
    <location>
        <begin position="556"/>
        <end position="588"/>
    </location>
</feature>
<dbReference type="GO" id="GO:0006325">
    <property type="term" value="P:chromatin organization"/>
    <property type="evidence" value="ECO:0007669"/>
    <property type="project" value="UniProtKB-KW"/>
</dbReference>
<evidence type="ECO:0000256" key="10">
    <source>
        <dbReference type="ARBA" id="ARBA00022853"/>
    </source>
</evidence>
<reference evidence="16" key="1">
    <citation type="submission" date="2023-07" db="EMBL/GenBank/DDBJ databases">
        <title>Chromosome-level genome assembly of Artemia franciscana.</title>
        <authorList>
            <person name="Jo E."/>
        </authorList>
    </citation>
    <scope>NUCLEOTIDE SEQUENCE</scope>
    <source>
        <tissue evidence="16">Whole body</tissue>
    </source>
</reference>
<keyword evidence="11 14" id="KW-0040">ANK repeat</keyword>
<dbReference type="Pfam" id="PF13181">
    <property type="entry name" value="TPR_8"/>
    <property type="match status" value="2"/>
</dbReference>
<dbReference type="SMART" id="SM00368">
    <property type="entry name" value="LRR_RI"/>
    <property type="match status" value="3"/>
</dbReference>